<dbReference type="Pfam" id="PF07940">
    <property type="entry name" value="Hepar_II_III_C"/>
    <property type="match status" value="1"/>
</dbReference>
<evidence type="ECO:0000259" key="5">
    <source>
        <dbReference type="Pfam" id="PF07940"/>
    </source>
</evidence>
<sequence length="581" mass="63402">MAVFQVKRIVRNKAVPRFANLYEQSIRSTAADLPVVLECHNVPTALASFVGQFYAHTPSELDDAAGGKFEILGRTVDFESIEAIDWCHQLPDERDIHLWRMKLGQLEVVHSLVASGDPAHQRIAIALLSRFGRWRSFAEPDAFAVGWSPYCASHRLLALVSGVAIAMQQDNLAEDLRVPLAAFARLDAGFVWRNIEYELRNNHTERNLAALCLYHLAAESISPKQAKVLDRETSRIIRATVLADGTQVERSAMYQGLTVMSLRIFASCPFLSAATRKLAAERGAAAERAWLFLTHEDGDIALFNDSWIGEVPAPGGLLHKKVDADAGALASGGYQRLSSGGLSLIMDSGAIGPRWNPGHGHADFLALEVDVDGCRFIVDPGTSLYCTGRQRDRDRGAARHNGPLYVGSEPVIFADCFKVGRYTRAVPIPQTTLSHLSVPAIGGRVSTADGQCSRLVAAVPGGGVLVVDRWSKRSRAGRTTLLISSEWVIGTKDPSELTAQRGRYSTRLVVVNGKLALDTDTWSRRYLQVEEATAAVLSPVSDGLGGQVLVFGIGITRIEEAERLYGEITRGSAQKTEPRWL</sequence>
<keyword evidence="2" id="KW-0732">Signal</keyword>
<evidence type="ECO:0000313" key="7">
    <source>
        <dbReference type="Proteomes" id="UP000501849"/>
    </source>
</evidence>
<dbReference type="InterPro" id="IPR008929">
    <property type="entry name" value="Chondroitin_lyas"/>
</dbReference>
<dbReference type="PANTHER" id="PTHR39210:SF1">
    <property type="entry name" value="HEPARIN-SULFATE LYASE"/>
    <property type="match status" value="1"/>
</dbReference>
<evidence type="ECO:0000256" key="3">
    <source>
        <dbReference type="ARBA" id="ARBA00022764"/>
    </source>
</evidence>
<dbReference type="Gene3D" id="1.50.10.100">
    <property type="entry name" value="Chondroitin AC/alginate lyase"/>
    <property type="match status" value="1"/>
</dbReference>
<dbReference type="GO" id="GO:0016829">
    <property type="term" value="F:lyase activity"/>
    <property type="evidence" value="ECO:0007669"/>
    <property type="project" value="UniProtKB-KW"/>
</dbReference>
<evidence type="ECO:0000256" key="1">
    <source>
        <dbReference type="ARBA" id="ARBA00004418"/>
    </source>
</evidence>
<organism evidence="6 7">
    <name type="scientific">Mycolicibacterium frederiksbergense</name>
    <dbReference type="NCBI Taxonomy" id="117567"/>
    <lineage>
        <taxon>Bacteria</taxon>
        <taxon>Bacillati</taxon>
        <taxon>Actinomycetota</taxon>
        <taxon>Actinomycetes</taxon>
        <taxon>Mycobacteriales</taxon>
        <taxon>Mycobacteriaceae</taxon>
        <taxon>Mycolicibacterium</taxon>
    </lineage>
</organism>
<keyword evidence="7" id="KW-1185">Reference proteome</keyword>
<keyword evidence="3" id="KW-0574">Periplasm</keyword>
<reference evidence="6 7" key="1">
    <citation type="submission" date="2019-04" db="EMBL/GenBank/DDBJ databases">
        <title>Draft, Whole-Genome Sequence of the Anthracene-degrading Mycobacterium frederiksbergense LB501T, Isolated from a Polycyclic Aromatic Hydrocarbon (PAH)-Contaminated Soil.</title>
        <authorList>
            <person name="Augelletti F."/>
        </authorList>
    </citation>
    <scope>NUCLEOTIDE SEQUENCE [LARGE SCALE GENOMIC DNA]</scope>
    <source>
        <strain evidence="6 7">LB 501T</strain>
    </source>
</reference>
<comment type="subcellular location">
    <subcellularLocation>
        <location evidence="1">Periplasm</location>
    </subcellularLocation>
</comment>
<dbReference type="Gene3D" id="2.70.98.70">
    <property type="match status" value="1"/>
</dbReference>
<feature type="domain" description="Heparinase II/III-like C-terminal" evidence="5">
    <location>
        <begin position="325"/>
        <end position="423"/>
    </location>
</feature>
<dbReference type="EMBL" id="CP038799">
    <property type="protein sequence ID" value="QIV81162.1"/>
    <property type="molecule type" value="Genomic_DNA"/>
</dbReference>
<dbReference type="InterPro" id="IPR012480">
    <property type="entry name" value="Hepar_II_III_C"/>
</dbReference>
<gene>
    <name evidence="6" type="ORF">EXE63_09850</name>
</gene>
<keyword evidence="4" id="KW-0456">Lyase</keyword>
<dbReference type="Proteomes" id="UP000501849">
    <property type="component" value="Chromosome"/>
</dbReference>
<evidence type="ECO:0000256" key="2">
    <source>
        <dbReference type="ARBA" id="ARBA00022729"/>
    </source>
</evidence>
<evidence type="ECO:0000256" key="4">
    <source>
        <dbReference type="ARBA" id="ARBA00023239"/>
    </source>
</evidence>
<dbReference type="RefSeq" id="WP_168141791.1">
    <property type="nucleotide sequence ID" value="NZ_CP038799.1"/>
</dbReference>
<accession>A0A6H0S0S6</accession>
<dbReference type="AlphaFoldDB" id="A0A6H0S0S6"/>
<protein>
    <recommendedName>
        <fullName evidence="5">Heparinase II/III-like C-terminal domain-containing protein</fullName>
    </recommendedName>
</protein>
<name>A0A6H0S0S6_9MYCO</name>
<dbReference type="GO" id="GO:0042597">
    <property type="term" value="C:periplasmic space"/>
    <property type="evidence" value="ECO:0007669"/>
    <property type="project" value="UniProtKB-SubCell"/>
</dbReference>
<evidence type="ECO:0000313" key="6">
    <source>
        <dbReference type="EMBL" id="QIV81162.1"/>
    </source>
</evidence>
<proteinExistence type="predicted"/>
<dbReference type="PANTHER" id="PTHR39210">
    <property type="entry name" value="HEPARIN-SULFATE LYASE"/>
    <property type="match status" value="1"/>
</dbReference>
<dbReference type="KEGG" id="mfre:EXE63_09850"/>